<dbReference type="PANTHER" id="PTHR11104:SF0">
    <property type="entry name" value="SPBETA PROPHAGE-DERIVED AMINOGLYCOSIDE N(3')-ACETYLTRANSFERASE-LIKE PROTEIN YOKD"/>
    <property type="match status" value="1"/>
</dbReference>
<keyword evidence="6" id="KW-1185">Reference proteome</keyword>
<dbReference type="GO" id="GO:0046677">
    <property type="term" value="P:response to antibiotic"/>
    <property type="evidence" value="ECO:0007669"/>
    <property type="project" value="UniProtKB-KW"/>
</dbReference>
<evidence type="ECO:0000313" key="5">
    <source>
        <dbReference type="EMBL" id="SDL01603.1"/>
    </source>
</evidence>
<dbReference type="Proteomes" id="UP000199008">
    <property type="component" value="Unassembled WGS sequence"/>
</dbReference>
<dbReference type="EMBL" id="FNFY01000018">
    <property type="protein sequence ID" value="SDL01603.1"/>
    <property type="molecule type" value="Genomic_DNA"/>
</dbReference>
<evidence type="ECO:0000256" key="3">
    <source>
        <dbReference type="ARBA" id="ARBA00023315"/>
    </source>
</evidence>
<keyword evidence="2 4" id="KW-0808">Transferase</keyword>
<gene>
    <name evidence="5" type="ORF">SAMN05216216_11812</name>
</gene>
<sequence>MSQEDVIKNSQNLITKERLINDLKSIGVKKGMTLIVHSSLSSIGFVSGGAQTVIQALKEVLGDKGALVMPTHSADVSDPAEWHNPSVPKEWIEALQETMPAFEPDKTSTFHMGKIVECFMLDDDVIRSNHPKVSFAAWGKDNDDITKDHPLDHGMGIDTPMHKVYRKKGHVLLIGVDYGSNSSMHLGEHLSGQLDEVKTASPILENGERVWKTYAELDYDEEKFNDIGKQFEKHNAVSEWNIGQAESKLMSQPDIVNFTVDYLKTL</sequence>
<comment type="similarity">
    <text evidence="1 4">Belongs to the antibiotic N-acetyltransferase family.</text>
</comment>
<dbReference type="AlphaFoldDB" id="A0A1G9GMU0"/>
<organism evidence="5 6">
    <name type="scientific">Lacicoccus qingdaonensis</name>
    <dbReference type="NCBI Taxonomy" id="576118"/>
    <lineage>
        <taxon>Bacteria</taxon>
        <taxon>Bacillati</taxon>
        <taxon>Bacillota</taxon>
        <taxon>Bacilli</taxon>
        <taxon>Bacillales</taxon>
        <taxon>Salinicoccaceae</taxon>
        <taxon>Lacicoccus</taxon>
    </lineage>
</organism>
<dbReference type="EC" id="2.3.1.-" evidence="4"/>
<dbReference type="Pfam" id="PF02522">
    <property type="entry name" value="Antibiotic_NAT"/>
    <property type="match status" value="1"/>
</dbReference>
<proteinExistence type="inferred from homology"/>
<evidence type="ECO:0000256" key="2">
    <source>
        <dbReference type="ARBA" id="ARBA00022679"/>
    </source>
</evidence>
<dbReference type="RefSeq" id="WP_092987003.1">
    <property type="nucleotide sequence ID" value="NZ_FNFY01000018.1"/>
</dbReference>
<dbReference type="SUPFAM" id="SSF110710">
    <property type="entry name" value="TTHA0583/YokD-like"/>
    <property type="match status" value="1"/>
</dbReference>
<evidence type="ECO:0000256" key="4">
    <source>
        <dbReference type="RuleBase" id="RU365031"/>
    </source>
</evidence>
<comment type="catalytic activity">
    <reaction evidence="4">
        <text>a 2-deoxystreptamine antibiotic + acetyl-CoA = an N(3)-acetyl-2-deoxystreptamine antibiotic + CoA + H(+)</text>
        <dbReference type="Rhea" id="RHEA:12665"/>
        <dbReference type="ChEBI" id="CHEBI:15378"/>
        <dbReference type="ChEBI" id="CHEBI:57287"/>
        <dbReference type="ChEBI" id="CHEBI:57288"/>
        <dbReference type="ChEBI" id="CHEBI:57921"/>
        <dbReference type="ChEBI" id="CHEBI:77452"/>
        <dbReference type="EC" id="2.3.1.81"/>
    </reaction>
</comment>
<dbReference type="InterPro" id="IPR003679">
    <property type="entry name" value="Amioglycoside_AcTrfase"/>
</dbReference>
<dbReference type="GO" id="GO:0046353">
    <property type="term" value="F:aminoglycoside 3-N-acetyltransferase activity"/>
    <property type="evidence" value="ECO:0007669"/>
    <property type="project" value="UniProtKB-EC"/>
</dbReference>
<name>A0A1G9GMU0_9BACL</name>
<protein>
    <recommendedName>
        <fullName evidence="4">Aminoglycoside N(3)-acetyltransferase</fullName>
        <ecNumber evidence="4">2.3.1.-</ecNumber>
    </recommendedName>
</protein>
<dbReference type="PANTHER" id="PTHR11104">
    <property type="entry name" value="AMINOGLYCOSIDE N3-ACETYLTRANSFERASE"/>
    <property type="match status" value="1"/>
</dbReference>
<dbReference type="OrthoDB" id="7330654at2"/>
<keyword evidence="3 4" id="KW-0012">Acyltransferase</keyword>
<reference evidence="6" key="1">
    <citation type="submission" date="2016-10" db="EMBL/GenBank/DDBJ databases">
        <authorList>
            <person name="Varghese N."/>
            <person name="Submissions S."/>
        </authorList>
    </citation>
    <scope>NUCLEOTIDE SEQUENCE [LARGE SCALE GENOMIC DNA]</scope>
    <source>
        <strain evidence="6">CGMCC 1.8895</strain>
    </source>
</reference>
<keyword evidence="4" id="KW-0046">Antibiotic resistance</keyword>
<accession>A0A1G9GMU0</accession>
<evidence type="ECO:0000256" key="1">
    <source>
        <dbReference type="ARBA" id="ARBA00006383"/>
    </source>
</evidence>
<evidence type="ECO:0000313" key="6">
    <source>
        <dbReference type="Proteomes" id="UP000199008"/>
    </source>
</evidence>
<dbReference type="InterPro" id="IPR028345">
    <property type="entry name" value="Antibiotic_NAT-like"/>
</dbReference>